<sequence>MQKIIIKNFAAIEYAEIEVKKILVLIGEQASGKSTIAKLIYFFKSLRDDLFSQIYKDTHKDYFDTPSDLIFPIRDKFYDFFGSTFHLPDFEITFYYSVEQDKYLTLTLNENKRLNSRFSENLLNEDFKASATQIKKLFQQNISTNNIYEQLAYEQNKMKYVQILSTLLNDFFETYQTDLLFVIAGRNATVSYSDFLEKNLFASVQTKIFTFTIILFMPSILKPKPKSSHKKLKRQLLIVMLIIFGWSLAIGFILGLATSTSAAKPPEIGTVDVVPAQYQLGKELYIENCSTCHLALPPEVFPTQTWKNLFQDSQHYGATITPLVDPQRFLVWKYVSTFSRVQLEDENTPYRLNRSRYFKALHPGVELPNPVTMGSCVSCHPGANEYNFRKLTPENN</sequence>
<gene>
    <name evidence="3" type="ORF">K2F26_05875</name>
</gene>
<keyword evidence="1" id="KW-0472">Membrane</keyword>
<evidence type="ECO:0000259" key="2">
    <source>
        <dbReference type="Pfam" id="PF13175"/>
    </source>
</evidence>
<keyword evidence="4" id="KW-1185">Reference proteome</keyword>
<evidence type="ECO:0000313" key="3">
    <source>
        <dbReference type="EMBL" id="QYX32875.1"/>
    </source>
</evidence>
<dbReference type="InterPro" id="IPR041685">
    <property type="entry name" value="AAA_GajA/Old/RecF-like"/>
</dbReference>
<dbReference type="InterPro" id="IPR018588">
    <property type="entry name" value="Dihaem_cytochrome-c"/>
</dbReference>
<keyword evidence="1" id="KW-1133">Transmembrane helix</keyword>
<reference evidence="3 4" key="1">
    <citation type="journal article" date="2022" name="J. Am. Chem. Soc.">
        <title>Biosynthesis of Guanitoxin Enables Global Environmental Detection in Freshwater Cyanobacteria.</title>
        <authorList>
            <person name="Lima S.T."/>
            <person name="Fallon T.R."/>
            <person name="Cordoza J.L."/>
            <person name="Chekan J.R."/>
            <person name="Delbaje E."/>
            <person name="Hopiavuori A.R."/>
            <person name="Alvarenga D.O."/>
            <person name="Wood S.M."/>
            <person name="Luhavaya H."/>
            <person name="Baumgartner J.T."/>
            <person name="Dorr F.A."/>
            <person name="Etchegaray A."/>
            <person name="Pinto E."/>
            <person name="McKinnie S.M.K."/>
            <person name="Fiore M.F."/>
            <person name="Moore B.S."/>
        </authorList>
    </citation>
    <scope>NUCLEOTIDE SEQUENCE [LARGE SCALE GENOMIC DNA]</scope>
    <source>
        <strain evidence="3 4">ITEP-024</strain>
    </source>
</reference>
<accession>A0ABX8X2M0</accession>
<dbReference type="Pfam" id="PF13175">
    <property type="entry name" value="AAA_15"/>
    <property type="match status" value="1"/>
</dbReference>
<protein>
    <submittedName>
        <fullName evidence="3">AAA family ATPase</fullName>
    </submittedName>
</protein>
<dbReference type="SUPFAM" id="SSF52540">
    <property type="entry name" value="P-loop containing nucleoside triphosphate hydrolases"/>
    <property type="match status" value="1"/>
</dbReference>
<feature type="transmembrane region" description="Helical" evidence="1">
    <location>
        <begin position="200"/>
        <end position="221"/>
    </location>
</feature>
<dbReference type="Proteomes" id="UP000826540">
    <property type="component" value="Chromosome"/>
</dbReference>
<name>A0ABX8X2M0_9CYAN</name>
<dbReference type="SUPFAM" id="SSF46626">
    <property type="entry name" value="Cytochrome c"/>
    <property type="match status" value="1"/>
</dbReference>
<feature type="domain" description="Endonuclease GajA/Old nuclease/RecF-like AAA" evidence="2">
    <location>
        <begin position="2"/>
        <end position="158"/>
    </location>
</feature>
<evidence type="ECO:0000313" key="4">
    <source>
        <dbReference type="Proteomes" id="UP000826540"/>
    </source>
</evidence>
<evidence type="ECO:0000256" key="1">
    <source>
        <dbReference type="SAM" id="Phobius"/>
    </source>
</evidence>
<dbReference type="InterPro" id="IPR036909">
    <property type="entry name" value="Cyt_c-like_dom_sf"/>
</dbReference>
<dbReference type="EMBL" id="CP080598">
    <property type="protein sequence ID" value="QYX32875.1"/>
    <property type="molecule type" value="Genomic_DNA"/>
</dbReference>
<dbReference type="Gene3D" id="3.40.50.300">
    <property type="entry name" value="P-loop containing nucleotide triphosphate hydrolases"/>
    <property type="match status" value="1"/>
</dbReference>
<organism evidence="3 4">
    <name type="scientific">Sphaerospermopsis torques-reginae ITEP-024</name>
    <dbReference type="NCBI Taxonomy" id="984208"/>
    <lineage>
        <taxon>Bacteria</taxon>
        <taxon>Bacillati</taxon>
        <taxon>Cyanobacteriota</taxon>
        <taxon>Cyanophyceae</taxon>
        <taxon>Nostocales</taxon>
        <taxon>Aphanizomenonaceae</taxon>
        <taxon>Sphaerospermopsis</taxon>
        <taxon>Sphaerospermopsis torques-reginae</taxon>
    </lineage>
</organism>
<proteinExistence type="predicted"/>
<dbReference type="InterPro" id="IPR027417">
    <property type="entry name" value="P-loop_NTPase"/>
</dbReference>
<dbReference type="Pfam" id="PF09626">
    <property type="entry name" value="DHC"/>
    <property type="match status" value="1"/>
</dbReference>
<keyword evidence="1" id="KW-0812">Transmembrane</keyword>
<feature type="transmembrane region" description="Helical" evidence="1">
    <location>
        <begin position="236"/>
        <end position="257"/>
    </location>
</feature>